<comment type="caution">
    <text evidence="1">The sequence shown here is derived from an EMBL/GenBank/DDBJ whole genome shotgun (WGS) entry which is preliminary data.</text>
</comment>
<evidence type="ECO:0000313" key="3">
    <source>
        <dbReference type="Proteomes" id="UP000003242"/>
    </source>
</evidence>
<dbReference type="EMBL" id="ADGP01000005">
    <property type="protein sequence ID" value="EFD94746.1"/>
    <property type="molecule type" value="Genomic_DNA"/>
</dbReference>
<reference evidence="1" key="2">
    <citation type="submission" date="2009-12" db="EMBL/GenBank/DDBJ databases">
        <authorList>
            <person name="Madupu R."/>
            <person name="Durkin A.S."/>
            <person name="Torralba M."/>
            <person name="Methe B."/>
            <person name="Sutton G.G."/>
            <person name="Strausberg R.L."/>
            <person name="Nelson K.E."/>
        </authorList>
    </citation>
    <scope>NUCLEOTIDE SEQUENCE</scope>
    <source>
        <strain evidence="1">28L</strain>
    </source>
</reference>
<evidence type="ECO:0000313" key="4">
    <source>
        <dbReference type="Proteomes" id="UP000004018"/>
    </source>
</evidence>
<dbReference type="STRING" id="699218.HMPREF0889_1485"/>
<evidence type="ECO:0000313" key="1">
    <source>
        <dbReference type="EMBL" id="EFD94746.1"/>
    </source>
</evidence>
<accession>D3LSW2</accession>
<dbReference type="Proteomes" id="UP000004018">
    <property type="component" value="Unassembled WGS sequence"/>
</dbReference>
<reference evidence="3" key="1">
    <citation type="submission" date="2009-12" db="EMBL/GenBank/DDBJ databases">
        <title>Sequence of Clostridiales genomosp. BVAB3 str. UPII9-5.</title>
        <authorList>
            <person name="Madupu R."/>
            <person name="Durkin A.S."/>
            <person name="Torralba M."/>
            <person name="Methe B."/>
            <person name="Sutton G.G."/>
            <person name="Strausberg R.L."/>
            <person name="Nelson K.E."/>
        </authorList>
    </citation>
    <scope>NUCLEOTIDE SEQUENCE [LARGE SCALE GENOMIC DNA]</scope>
    <source>
        <strain evidence="3">28L</strain>
    </source>
</reference>
<evidence type="ECO:0000313" key="2">
    <source>
        <dbReference type="EMBL" id="EGL39408.1"/>
    </source>
</evidence>
<reference evidence="2 4" key="3">
    <citation type="submission" date="2011-04" db="EMBL/GenBank/DDBJ databases">
        <authorList>
            <person name="Harkins D.M."/>
            <person name="Madupu R."/>
            <person name="Durkin A.S."/>
            <person name="Torralba M."/>
            <person name="Methe B."/>
            <person name="Sutton G.G."/>
            <person name="Nelson K.E."/>
        </authorList>
    </citation>
    <scope>NUCLEOTIDE SEQUENCE [LARGE SCALE GENOMIC DNA]</scope>
    <source>
        <strain evidence="2 4">UPII 199-6</strain>
    </source>
</reference>
<protein>
    <submittedName>
        <fullName evidence="1">Uncharacterized protein</fullName>
    </submittedName>
</protein>
<dbReference type="EMBL" id="AFIJ01000038">
    <property type="protein sequence ID" value="EGL39408.1"/>
    <property type="molecule type" value="Genomic_DNA"/>
</dbReference>
<gene>
    <name evidence="1" type="ORF">HMPREF0889_1485</name>
    <name evidence="2" type="ORF">HMPREF1039_0914</name>
</gene>
<name>D3LSW2_9FIRM</name>
<keyword evidence="4" id="KW-1185">Reference proteome</keyword>
<sequence>MDSENKKKGSGIRSFFLFSGKRKFLEIYVFSLLFVLS</sequence>
<dbReference type="Proteomes" id="UP000003242">
    <property type="component" value="Unassembled WGS sequence"/>
</dbReference>
<organism evidence="1 3">
    <name type="scientific">Megasphaera lornae</name>
    <dbReference type="NCBI Taxonomy" id="1000568"/>
    <lineage>
        <taxon>Bacteria</taxon>
        <taxon>Bacillati</taxon>
        <taxon>Bacillota</taxon>
        <taxon>Negativicutes</taxon>
        <taxon>Veillonellales</taxon>
        <taxon>Veillonellaceae</taxon>
        <taxon>Megasphaera</taxon>
    </lineage>
</organism>
<proteinExistence type="predicted"/>
<dbReference type="AlphaFoldDB" id="D3LSW2"/>